<reference evidence="2 3" key="1">
    <citation type="submission" date="2018-11" db="EMBL/GenBank/DDBJ databases">
        <authorList>
            <consortium name="Pathogen Informatics"/>
        </authorList>
    </citation>
    <scope>NUCLEOTIDE SEQUENCE [LARGE SCALE GENOMIC DNA]</scope>
</reference>
<accession>A0A3P7LXU6</accession>
<evidence type="ECO:0000313" key="2">
    <source>
        <dbReference type="EMBL" id="VDN15873.1"/>
    </source>
</evidence>
<feature type="region of interest" description="Disordered" evidence="1">
    <location>
        <begin position="227"/>
        <end position="248"/>
    </location>
</feature>
<keyword evidence="3" id="KW-1185">Reference proteome</keyword>
<feature type="region of interest" description="Disordered" evidence="1">
    <location>
        <begin position="167"/>
        <end position="213"/>
    </location>
</feature>
<gene>
    <name evidence="2" type="ORF">DILT_LOCUS11704</name>
</gene>
<organism evidence="2 3">
    <name type="scientific">Dibothriocephalus latus</name>
    <name type="common">Fish tapeworm</name>
    <name type="synonym">Diphyllobothrium latum</name>
    <dbReference type="NCBI Taxonomy" id="60516"/>
    <lineage>
        <taxon>Eukaryota</taxon>
        <taxon>Metazoa</taxon>
        <taxon>Spiralia</taxon>
        <taxon>Lophotrochozoa</taxon>
        <taxon>Platyhelminthes</taxon>
        <taxon>Cestoda</taxon>
        <taxon>Eucestoda</taxon>
        <taxon>Diphyllobothriidea</taxon>
        <taxon>Diphyllobothriidae</taxon>
        <taxon>Dibothriocephalus</taxon>
    </lineage>
</organism>
<sequence>MLLRYARTRITFVCGPPPPSLPGKAVKPRKEVKIDPTFLTSVPVRDGDFAPAPTLPQNLCPADTTAAIRNPDRSSSGSPYISDVRTKCSVAGDAVDFLLPPKPTTSSRGPSTSPANSSSRDLETYPWLSTHEGDYFLPSGECTQSTSRAIFNNTVLRKSYLRHRISDDSAPMPSYCDPIGLERRHPSYNNSNDSDGEEDDRERDRRRGREEDRIAWSAREIGDVRDDGDVRRGLFLPSPPFSFRESRS</sequence>
<dbReference type="Proteomes" id="UP000281553">
    <property type="component" value="Unassembled WGS sequence"/>
</dbReference>
<dbReference type="EMBL" id="UYRU01063926">
    <property type="protein sequence ID" value="VDN15873.1"/>
    <property type="molecule type" value="Genomic_DNA"/>
</dbReference>
<feature type="compositionally biased region" description="Low complexity" evidence="1">
    <location>
        <begin position="104"/>
        <end position="114"/>
    </location>
</feature>
<feature type="compositionally biased region" description="Basic and acidic residues" evidence="1">
    <location>
        <begin position="202"/>
        <end position="213"/>
    </location>
</feature>
<dbReference type="AlphaFoldDB" id="A0A3P7LXU6"/>
<name>A0A3P7LXU6_DIBLA</name>
<feature type="region of interest" description="Disordered" evidence="1">
    <location>
        <begin position="99"/>
        <end position="122"/>
    </location>
</feature>
<proteinExistence type="predicted"/>
<evidence type="ECO:0000313" key="3">
    <source>
        <dbReference type="Proteomes" id="UP000281553"/>
    </source>
</evidence>
<protein>
    <submittedName>
        <fullName evidence="2">Uncharacterized protein</fullName>
    </submittedName>
</protein>
<evidence type="ECO:0000256" key="1">
    <source>
        <dbReference type="SAM" id="MobiDB-lite"/>
    </source>
</evidence>